<dbReference type="AlphaFoldDB" id="A0A7R9MKE3"/>
<dbReference type="EMBL" id="CAJPVJ010024463">
    <property type="protein sequence ID" value="CAG2178778.1"/>
    <property type="molecule type" value="Genomic_DNA"/>
</dbReference>
<dbReference type="Proteomes" id="UP000728032">
    <property type="component" value="Unassembled WGS sequence"/>
</dbReference>
<name>A0A7R9MKE3_9ACAR</name>
<evidence type="ECO:0000313" key="1">
    <source>
        <dbReference type="EMBL" id="CAD7661642.1"/>
    </source>
</evidence>
<protein>
    <submittedName>
        <fullName evidence="1">Uncharacterized protein</fullName>
    </submittedName>
</protein>
<organism evidence="1">
    <name type="scientific">Oppiella nova</name>
    <dbReference type="NCBI Taxonomy" id="334625"/>
    <lineage>
        <taxon>Eukaryota</taxon>
        <taxon>Metazoa</taxon>
        <taxon>Ecdysozoa</taxon>
        <taxon>Arthropoda</taxon>
        <taxon>Chelicerata</taxon>
        <taxon>Arachnida</taxon>
        <taxon>Acari</taxon>
        <taxon>Acariformes</taxon>
        <taxon>Sarcoptiformes</taxon>
        <taxon>Oribatida</taxon>
        <taxon>Brachypylina</taxon>
        <taxon>Oppioidea</taxon>
        <taxon>Oppiidae</taxon>
        <taxon>Oppiella</taxon>
    </lineage>
</organism>
<proteinExistence type="predicted"/>
<evidence type="ECO:0000313" key="2">
    <source>
        <dbReference type="Proteomes" id="UP000728032"/>
    </source>
</evidence>
<accession>A0A7R9MKE3</accession>
<sequence length="117" mass="13925">MSCCPCGRPLDPKDHINGNRHEMTEECLNRMNMNPVVVLRRLDTKYYFRRRRPIDYFSSRVDHSSQWVRRPTPHNNQIHVDLRGRCPAVIKLTVKSRPSVHRNHRVVVNVFHKTVDE</sequence>
<gene>
    <name evidence="1" type="ORF">ONB1V03_LOCUS18203</name>
</gene>
<keyword evidence="2" id="KW-1185">Reference proteome</keyword>
<reference evidence="1" key="1">
    <citation type="submission" date="2020-11" db="EMBL/GenBank/DDBJ databases">
        <authorList>
            <person name="Tran Van P."/>
        </authorList>
    </citation>
    <scope>NUCLEOTIDE SEQUENCE</scope>
</reference>
<dbReference type="EMBL" id="OC939288">
    <property type="protein sequence ID" value="CAD7661642.1"/>
    <property type="molecule type" value="Genomic_DNA"/>
</dbReference>
<feature type="non-terminal residue" evidence="1">
    <location>
        <position position="1"/>
    </location>
</feature>